<proteinExistence type="predicted"/>
<evidence type="ECO:0000313" key="3">
    <source>
        <dbReference type="Proteomes" id="UP001589813"/>
    </source>
</evidence>
<feature type="transmembrane region" description="Helical" evidence="1">
    <location>
        <begin position="147"/>
        <end position="169"/>
    </location>
</feature>
<feature type="transmembrane region" description="Helical" evidence="1">
    <location>
        <begin position="46"/>
        <end position="68"/>
    </location>
</feature>
<name>A0ABV6BHH2_9GAMM</name>
<organism evidence="2 3">
    <name type="scientific">Rheinheimera tilapiae</name>
    <dbReference type="NCBI Taxonomy" id="875043"/>
    <lineage>
        <taxon>Bacteria</taxon>
        <taxon>Pseudomonadati</taxon>
        <taxon>Pseudomonadota</taxon>
        <taxon>Gammaproteobacteria</taxon>
        <taxon>Chromatiales</taxon>
        <taxon>Chromatiaceae</taxon>
        <taxon>Rheinheimera</taxon>
    </lineage>
</organism>
<feature type="transmembrane region" description="Helical" evidence="1">
    <location>
        <begin position="122"/>
        <end position="141"/>
    </location>
</feature>
<comment type="caution">
    <text evidence="2">The sequence shown here is derived from an EMBL/GenBank/DDBJ whole genome shotgun (WGS) entry which is preliminary data.</text>
</comment>
<keyword evidence="1" id="KW-0812">Transmembrane</keyword>
<dbReference type="RefSeq" id="WP_377247897.1">
    <property type="nucleotide sequence ID" value="NZ_JBHLXP010000005.1"/>
</dbReference>
<keyword evidence="1" id="KW-0472">Membrane</keyword>
<accession>A0ABV6BHH2</accession>
<feature type="transmembrane region" description="Helical" evidence="1">
    <location>
        <begin position="80"/>
        <end position="101"/>
    </location>
</feature>
<dbReference type="Proteomes" id="UP001589813">
    <property type="component" value="Unassembled WGS sequence"/>
</dbReference>
<evidence type="ECO:0000256" key="1">
    <source>
        <dbReference type="SAM" id="Phobius"/>
    </source>
</evidence>
<keyword evidence="1" id="KW-1133">Transmembrane helix</keyword>
<protein>
    <recommendedName>
        <fullName evidence="4">DUF2306 domain-containing protein</fullName>
    </recommendedName>
</protein>
<evidence type="ECO:0008006" key="4">
    <source>
        <dbReference type="Google" id="ProtNLM"/>
    </source>
</evidence>
<sequence length="249" mass="27355">MQTLHQYLLILHIISGVLALCVFWGPMLAKKGSPWHVRSGRWYSQLMYLICGAGILMCALVLTAPLVVKAADLSPGQDPVKFAAAVRQMSGFLLLLCLLALMNLRQGLLALQAGPARLSLRLWTHQGLVALTFLCALWTLWHAVPRQFVLGQIFGGIALFSSVGCFRYIHRASVERSDLLKEHIGNMLASAIAVFTAFFAFGGRKVLDLGPELQLLSWVLPSVLGIAATLWYNRRYAKGRAGLKTAAVR</sequence>
<reference evidence="2 3" key="1">
    <citation type="submission" date="2024-09" db="EMBL/GenBank/DDBJ databases">
        <authorList>
            <person name="Sun Q."/>
            <person name="Mori K."/>
        </authorList>
    </citation>
    <scope>NUCLEOTIDE SEQUENCE [LARGE SCALE GENOMIC DNA]</scope>
    <source>
        <strain evidence="2 3">KCTC 23315</strain>
    </source>
</reference>
<feature type="transmembrane region" description="Helical" evidence="1">
    <location>
        <begin position="6"/>
        <end position="25"/>
    </location>
</feature>
<dbReference type="EMBL" id="JBHLXP010000005">
    <property type="protein sequence ID" value="MFC0050326.1"/>
    <property type="molecule type" value="Genomic_DNA"/>
</dbReference>
<feature type="transmembrane region" description="Helical" evidence="1">
    <location>
        <begin position="184"/>
        <end position="203"/>
    </location>
</feature>
<feature type="transmembrane region" description="Helical" evidence="1">
    <location>
        <begin position="215"/>
        <end position="232"/>
    </location>
</feature>
<keyword evidence="3" id="KW-1185">Reference proteome</keyword>
<evidence type="ECO:0000313" key="2">
    <source>
        <dbReference type="EMBL" id="MFC0050326.1"/>
    </source>
</evidence>
<gene>
    <name evidence="2" type="ORF">ACFFJP_18665</name>
</gene>